<evidence type="ECO:0000256" key="3">
    <source>
        <dbReference type="ARBA" id="ARBA00004687"/>
    </source>
</evidence>
<keyword evidence="5" id="KW-0337">GPI-anchor biosynthesis</keyword>
<comment type="pathway">
    <text evidence="3">Glycolipid biosynthesis; glycosylphosphatidylinositol-anchor biosynthesis.</text>
</comment>
<name>A0A193CC59_AMYOR</name>
<gene>
    <name evidence="14" type="ORF">SD37_20115</name>
</gene>
<evidence type="ECO:0000256" key="4">
    <source>
        <dbReference type="ARBA" id="ARBA00022475"/>
    </source>
</evidence>
<evidence type="ECO:0000256" key="8">
    <source>
        <dbReference type="ARBA" id="ARBA00022692"/>
    </source>
</evidence>
<dbReference type="Proteomes" id="UP000093695">
    <property type="component" value="Chromosome"/>
</dbReference>
<evidence type="ECO:0000256" key="11">
    <source>
        <dbReference type="ARBA" id="ARBA00023136"/>
    </source>
</evidence>
<feature type="transmembrane region" description="Helical" evidence="13">
    <location>
        <begin position="209"/>
        <end position="242"/>
    </location>
</feature>
<keyword evidence="9" id="KW-0256">Endoplasmic reticulum</keyword>
<feature type="transmembrane region" description="Helical" evidence="13">
    <location>
        <begin position="386"/>
        <end position="408"/>
    </location>
</feature>
<evidence type="ECO:0000256" key="1">
    <source>
        <dbReference type="ARBA" id="ARBA00004477"/>
    </source>
</evidence>
<keyword evidence="11 13" id="KW-0472">Membrane</keyword>
<dbReference type="GO" id="GO:0000009">
    <property type="term" value="F:alpha-1,6-mannosyltransferase activity"/>
    <property type="evidence" value="ECO:0007669"/>
    <property type="project" value="InterPro"/>
</dbReference>
<feature type="transmembrane region" description="Helical" evidence="13">
    <location>
        <begin position="311"/>
        <end position="332"/>
    </location>
</feature>
<dbReference type="EMBL" id="CP016174">
    <property type="protein sequence ID" value="ANN21895.1"/>
    <property type="molecule type" value="Genomic_DNA"/>
</dbReference>
<keyword evidence="6" id="KW-0328">Glycosyltransferase</keyword>
<keyword evidence="4" id="KW-1003">Cell membrane</keyword>
<reference evidence="14 15" key="1">
    <citation type="journal article" date="2015" name="Genome Announc.">
        <title>Draft Genome Sequence of Norvancomycin-Producing Strain Amycolatopsis orientalis CPCC200066.</title>
        <authorList>
            <person name="Lei X."/>
            <person name="Yuan F."/>
            <person name="Shi Y."/>
            <person name="Li X."/>
            <person name="Wang L."/>
            <person name="Hong B."/>
        </authorList>
    </citation>
    <scope>NUCLEOTIDE SEQUENCE [LARGE SCALE GENOMIC DNA]</scope>
    <source>
        <strain evidence="14 15">B-37</strain>
    </source>
</reference>
<comment type="subcellular location">
    <subcellularLocation>
        <location evidence="2">Cell membrane</location>
        <topology evidence="2">Multi-pass membrane protein</topology>
    </subcellularLocation>
    <subcellularLocation>
        <location evidence="1">Endoplasmic reticulum membrane</location>
        <topology evidence="1">Multi-pass membrane protein</topology>
    </subcellularLocation>
</comment>
<comment type="similarity">
    <text evidence="12">Belongs to the glycosyltransferase 87 family.</text>
</comment>
<evidence type="ECO:0000256" key="5">
    <source>
        <dbReference type="ARBA" id="ARBA00022502"/>
    </source>
</evidence>
<evidence type="ECO:0000256" key="13">
    <source>
        <dbReference type="SAM" id="Phobius"/>
    </source>
</evidence>
<protein>
    <recommendedName>
        <fullName evidence="16">Integral membrane protein</fullName>
    </recommendedName>
</protein>
<evidence type="ECO:0000256" key="9">
    <source>
        <dbReference type="ARBA" id="ARBA00022824"/>
    </source>
</evidence>
<feature type="transmembrane region" description="Helical" evidence="13">
    <location>
        <begin position="339"/>
        <end position="357"/>
    </location>
</feature>
<keyword evidence="10 13" id="KW-1133">Transmembrane helix</keyword>
<organism evidence="14 15">
    <name type="scientific">Amycolatopsis orientalis</name>
    <name type="common">Nocardia orientalis</name>
    <dbReference type="NCBI Taxonomy" id="31958"/>
    <lineage>
        <taxon>Bacteria</taxon>
        <taxon>Bacillati</taxon>
        <taxon>Actinomycetota</taxon>
        <taxon>Actinomycetes</taxon>
        <taxon>Pseudonocardiales</taxon>
        <taxon>Pseudonocardiaceae</taxon>
        <taxon>Amycolatopsis</taxon>
    </lineage>
</organism>
<accession>A0A193CC59</accession>
<dbReference type="Pfam" id="PF09594">
    <property type="entry name" value="GT87"/>
    <property type="match status" value="1"/>
</dbReference>
<sequence>MWTLGAVLREVDDLDQPAGPPVVPESGRAARVFERVLDRLAGAPYPKAILLYLVIRTASVQLLDLLAARRGMTLTDRLTAWDGQWYLRLAVHGYADLPGTLDAARQPYSDAPMAFFPLYPKLVGMVMWLGVDVVVAALTVSVLAGAVLACGLIRIGRAVSSAQGDRTGLLLVALWAGAPMAIAFSMAYTEALFCAFAVWALVGVLERRWWLAGLCAFGAGLSRSTAVVLVGVVVVAALIAVFRRADERWPALAAAVVAPLGVAGYLGFVAYRTGSWTGWQDIELRGWNTEFDFGVETWESVLARLTADESVFSTLTVLMLLGAVALAVVAVVLRVPWPLTLYGVGVLALAIGTRGLPDAKMRFILPAFPVLIPIAIGLAKRRTGTAVAAAVAWVVLGAWFSAHALTAWRYAI</sequence>
<dbReference type="eggNOG" id="COG5542">
    <property type="taxonomic scope" value="Bacteria"/>
</dbReference>
<proteinExistence type="inferred from homology"/>
<dbReference type="AlphaFoldDB" id="A0A193CC59"/>
<dbReference type="InterPro" id="IPR018584">
    <property type="entry name" value="GT87"/>
</dbReference>
<feature type="transmembrane region" description="Helical" evidence="13">
    <location>
        <begin position="125"/>
        <end position="155"/>
    </location>
</feature>
<dbReference type="InterPro" id="IPR007315">
    <property type="entry name" value="PIG-V/Gpi18"/>
</dbReference>
<feature type="transmembrane region" description="Helical" evidence="13">
    <location>
        <begin position="249"/>
        <end position="271"/>
    </location>
</feature>
<dbReference type="GO" id="GO:0006506">
    <property type="term" value="P:GPI anchor biosynthetic process"/>
    <property type="evidence" value="ECO:0007669"/>
    <property type="project" value="UniProtKB-UniPathway"/>
</dbReference>
<feature type="transmembrane region" description="Helical" evidence="13">
    <location>
        <begin position="167"/>
        <end position="189"/>
    </location>
</feature>
<evidence type="ECO:0000313" key="15">
    <source>
        <dbReference type="Proteomes" id="UP000093695"/>
    </source>
</evidence>
<evidence type="ECO:0000256" key="10">
    <source>
        <dbReference type="ARBA" id="ARBA00022989"/>
    </source>
</evidence>
<evidence type="ECO:0000256" key="6">
    <source>
        <dbReference type="ARBA" id="ARBA00022676"/>
    </source>
</evidence>
<evidence type="ECO:0008006" key="16">
    <source>
        <dbReference type="Google" id="ProtNLM"/>
    </source>
</evidence>
<evidence type="ECO:0000256" key="2">
    <source>
        <dbReference type="ARBA" id="ARBA00004651"/>
    </source>
</evidence>
<feature type="transmembrane region" description="Helical" evidence="13">
    <location>
        <begin position="363"/>
        <end position="379"/>
    </location>
</feature>
<keyword evidence="8 13" id="KW-0812">Transmembrane</keyword>
<dbReference type="PANTHER" id="PTHR12468:SF2">
    <property type="entry name" value="GPI MANNOSYLTRANSFERASE 2"/>
    <property type="match status" value="1"/>
</dbReference>
<dbReference type="GO" id="GO:0004376">
    <property type="term" value="F:GPI mannosyltransferase activity"/>
    <property type="evidence" value="ECO:0007669"/>
    <property type="project" value="InterPro"/>
</dbReference>
<evidence type="ECO:0000313" key="14">
    <source>
        <dbReference type="EMBL" id="ANN21895.1"/>
    </source>
</evidence>
<evidence type="ECO:0000256" key="7">
    <source>
        <dbReference type="ARBA" id="ARBA00022679"/>
    </source>
</evidence>
<keyword evidence="15" id="KW-1185">Reference proteome</keyword>
<keyword evidence="7" id="KW-0808">Transferase</keyword>
<evidence type="ECO:0000256" key="12">
    <source>
        <dbReference type="ARBA" id="ARBA00024033"/>
    </source>
</evidence>
<dbReference type="PANTHER" id="PTHR12468">
    <property type="entry name" value="GPI MANNOSYLTRANSFERASE 2"/>
    <property type="match status" value="1"/>
</dbReference>
<dbReference type="UniPathway" id="UPA00196"/>
<dbReference type="GO" id="GO:0005886">
    <property type="term" value="C:plasma membrane"/>
    <property type="evidence" value="ECO:0007669"/>
    <property type="project" value="UniProtKB-SubCell"/>
</dbReference>
<dbReference type="KEGG" id="aori:SD37_20115"/>
<dbReference type="STRING" id="31958.SD37_20115"/>